<organism evidence="1">
    <name type="scientific">Thermococcus litoralis</name>
    <dbReference type="NCBI Taxonomy" id="2265"/>
    <lineage>
        <taxon>Archaea</taxon>
        <taxon>Methanobacteriati</taxon>
        <taxon>Methanobacteriota</taxon>
        <taxon>Thermococci</taxon>
        <taxon>Thermococcales</taxon>
        <taxon>Thermococcaceae</taxon>
        <taxon>Thermococcus</taxon>
    </lineage>
</organism>
<name>A0A7C5JY61_THELI</name>
<feature type="non-terminal residue" evidence="1">
    <location>
        <position position="1"/>
    </location>
</feature>
<accession>A0A7C5JY61</accession>
<reference evidence="1" key="1">
    <citation type="journal article" date="2020" name="mSystems">
        <title>Genome- and Community-Level Interaction Insights into Carbon Utilization and Element Cycling Functions of Hydrothermarchaeota in Hydrothermal Sediment.</title>
        <authorList>
            <person name="Zhou Z."/>
            <person name="Liu Y."/>
            <person name="Xu W."/>
            <person name="Pan J."/>
            <person name="Luo Z.H."/>
            <person name="Li M."/>
        </authorList>
    </citation>
    <scope>NUCLEOTIDE SEQUENCE [LARGE SCALE GENOMIC DNA]</scope>
    <source>
        <strain evidence="1">HyVt-93</strain>
    </source>
</reference>
<dbReference type="AlphaFoldDB" id="A0A7C5JY61"/>
<proteinExistence type="predicted"/>
<sequence>LRNQEKIKNAAFFSTCAGRPGKCLEQMEELWGKKPVLKKALVRERLDEGAKELVNELKTLMDSIH</sequence>
<evidence type="ECO:0000313" key="1">
    <source>
        <dbReference type="EMBL" id="HHH99880.1"/>
    </source>
</evidence>
<gene>
    <name evidence="1" type="ORF">ENL40_00110</name>
</gene>
<comment type="caution">
    <text evidence="1">The sequence shown here is derived from an EMBL/GenBank/DDBJ whole genome shotgun (WGS) entry which is preliminary data.</text>
</comment>
<dbReference type="EMBL" id="DRTU01000006">
    <property type="protein sequence ID" value="HHH99880.1"/>
    <property type="molecule type" value="Genomic_DNA"/>
</dbReference>
<protein>
    <submittedName>
        <fullName evidence="1">Flavodoxin</fullName>
    </submittedName>
</protein>
<dbReference type="Proteomes" id="UP000886217">
    <property type="component" value="Unassembled WGS sequence"/>
</dbReference>